<comment type="subcellular location">
    <subcellularLocation>
        <location evidence="1">Membrane</location>
        <topology evidence="1">Multi-pass membrane protein</topology>
    </subcellularLocation>
</comment>
<evidence type="ECO:0000313" key="8">
    <source>
        <dbReference type="Proteomes" id="UP000244940"/>
    </source>
</evidence>
<dbReference type="Proteomes" id="UP000244940">
    <property type="component" value="Unassembled WGS sequence"/>
</dbReference>
<evidence type="ECO:0000256" key="2">
    <source>
        <dbReference type="ARBA" id="ARBA00022692"/>
    </source>
</evidence>
<feature type="transmembrane region" description="Helical" evidence="6">
    <location>
        <begin position="314"/>
        <end position="333"/>
    </location>
</feature>
<organism evidence="7 8">
    <name type="scientific">Pararhodobacter marinus</name>
    <dbReference type="NCBI Taxonomy" id="2184063"/>
    <lineage>
        <taxon>Bacteria</taxon>
        <taxon>Pseudomonadati</taxon>
        <taxon>Pseudomonadota</taxon>
        <taxon>Alphaproteobacteria</taxon>
        <taxon>Rhodobacterales</taxon>
        <taxon>Paracoccaceae</taxon>
        <taxon>Pararhodobacter</taxon>
    </lineage>
</organism>
<evidence type="ECO:0000256" key="4">
    <source>
        <dbReference type="ARBA" id="ARBA00023136"/>
    </source>
</evidence>
<feature type="transmembrane region" description="Helical" evidence="6">
    <location>
        <begin position="229"/>
        <end position="250"/>
    </location>
</feature>
<keyword evidence="8" id="KW-1185">Reference proteome</keyword>
<dbReference type="PANTHER" id="PTHR37955">
    <property type="entry name" value="TELLURITE RESISTANCE PROTEIN TEHA"/>
    <property type="match status" value="1"/>
</dbReference>
<feature type="transmembrane region" description="Helical" evidence="6">
    <location>
        <begin position="339"/>
        <end position="360"/>
    </location>
</feature>
<feature type="transmembrane region" description="Helical" evidence="6">
    <location>
        <begin position="200"/>
        <end position="223"/>
    </location>
</feature>
<feature type="compositionally biased region" description="Basic and acidic residues" evidence="5">
    <location>
        <begin position="24"/>
        <end position="43"/>
    </location>
</feature>
<accession>A0A2U2CDU4</accession>
<dbReference type="InterPro" id="IPR004695">
    <property type="entry name" value="SLAC1/Mae1/Ssu1/TehA"/>
</dbReference>
<dbReference type="InterPro" id="IPR038665">
    <property type="entry name" value="Voltage-dep_anion_channel_sf"/>
</dbReference>
<feature type="transmembrane region" description="Helical" evidence="6">
    <location>
        <begin position="167"/>
        <end position="188"/>
    </location>
</feature>
<dbReference type="GO" id="GO:0005886">
    <property type="term" value="C:plasma membrane"/>
    <property type="evidence" value="ECO:0007669"/>
    <property type="project" value="TreeGrafter"/>
</dbReference>
<keyword evidence="3 6" id="KW-1133">Transmembrane helix</keyword>
<dbReference type="Gene3D" id="1.50.10.150">
    <property type="entry name" value="Voltage-dependent anion channel"/>
    <property type="match status" value="1"/>
</dbReference>
<keyword evidence="4 6" id="KW-0472">Membrane</keyword>
<proteinExistence type="predicted"/>
<feature type="transmembrane region" description="Helical" evidence="6">
    <location>
        <begin position="103"/>
        <end position="123"/>
    </location>
</feature>
<evidence type="ECO:0000256" key="1">
    <source>
        <dbReference type="ARBA" id="ARBA00004141"/>
    </source>
</evidence>
<dbReference type="EMBL" id="QEYD01000003">
    <property type="protein sequence ID" value="PWE30068.1"/>
    <property type="molecule type" value="Genomic_DNA"/>
</dbReference>
<dbReference type="GO" id="GO:0046583">
    <property type="term" value="F:monoatomic cation efflux transmembrane transporter activity"/>
    <property type="evidence" value="ECO:0007669"/>
    <property type="project" value="TreeGrafter"/>
</dbReference>
<dbReference type="CDD" id="cd09322">
    <property type="entry name" value="TDT_TehA_like"/>
    <property type="match status" value="1"/>
</dbReference>
<comment type="caution">
    <text evidence="7">The sequence shown here is derived from an EMBL/GenBank/DDBJ whole genome shotgun (WGS) entry which is preliminary data.</text>
</comment>
<sequence>MANTGRRQACCHLRATPCPLAPEEGLRLSDRVSSEGPMSDKSKPVPPVKSRHFPPPPPLIEKTPGLWRRTPPALFPAIMGLFGLGLAWRILALQPGLLPLQPLGEAILGAVLLLYAFSLIAWLSKPLRRPRVVLDELNILPGRAGMVALTLSMVLAASALRPYAPELALVLVFLGMAALAVVGALITWKVGTGPKEGRGVTPVFHLTYVGYILAPQTLIPLGFEGLSRVIFWVTMVSAVLIWLASLAQFLRRNPPAPLRPLMAIHAAPAAVFAGVAVWLGYPLIGAGFALLALAFVAVFAASAKWLLASGFSPLWGALTFPLAATASASVLALGQPGLWIGAVLLVFATGFNLFVAFQVFKSWAKGELGAKTNAAIA</sequence>
<protein>
    <submittedName>
        <fullName evidence="7">Tellurium resistance protein</fullName>
    </submittedName>
</protein>
<evidence type="ECO:0000256" key="3">
    <source>
        <dbReference type="ARBA" id="ARBA00022989"/>
    </source>
</evidence>
<dbReference type="OrthoDB" id="7835091at2"/>
<feature type="transmembrane region" description="Helical" evidence="6">
    <location>
        <begin position="262"/>
        <end position="281"/>
    </location>
</feature>
<dbReference type="Pfam" id="PF03595">
    <property type="entry name" value="SLAC1"/>
    <property type="match status" value="1"/>
</dbReference>
<feature type="transmembrane region" description="Helical" evidence="6">
    <location>
        <begin position="73"/>
        <end position="91"/>
    </location>
</feature>
<dbReference type="AlphaFoldDB" id="A0A2U2CDU4"/>
<feature type="transmembrane region" description="Helical" evidence="6">
    <location>
        <begin position="144"/>
        <end position="161"/>
    </location>
</feature>
<name>A0A2U2CDU4_9RHOB</name>
<reference evidence="7 8" key="1">
    <citation type="submission" date="2018-05" db="EMBL/GenBank/DDBJ databases">
        <title>Pararhodobacter marina sp. nov., isolated from deep-sea water of the Indian Ocean.</title>
        <authorList>
            <person name="Lai Q.Sr."/>
            <person name="Liu X."/>
            <person name="Shao Z."/>
        </authorList>
    </citation>
    <scope>NUCLEOTIDE SEQUENCE [LARGE SCALE GENOMIC DNA]</scope>
    <source>
        <strain evidence="7 8">CIC4N-9</strain>
    </source>
</reference>
<gene>
    <name evidence="7" type="ORF">C4N9_04990</name>
</gene>
<evidence type="ECO:0000256" key="5">
    <source>
        <dbReference type="SAM" id="MobiDB-lite"/>
    </source>
</evidence>
<evidence type="ECO:0000256" key="6">
    <source>
        <dbReference type="SAM" id="Phobius"/>
    </source>
</evidence>
<feature type="region of interest" description="Disordered" evidence="5">
    <location>
        <begin position="20"/>
        <end position="62"/>
    </location>
</feature>
<dbReference type="InterPro" id="IPR052951">
    <property type="entry name" value="Tellurite_res_ion_channel"/>
</dbReference>
<keyword evidence="2 6" id="KW-0812">Transmembrane</keyword>
<evidence type="ECO:0000313" key="7">
    <source>
        <dbReference type="EMBL" id="PWE30068.1"/>
    </source>
</evidence>
<dbReference type="PANTHER" id="PTHR37955:SF1">
    <property type="entry name" value="DEP DOMAIN-CONTAINING PROTEIN"/>
    <property type="match status" value="1"/>
</dbReference>